<feature type="compositionally biased region" description="Polar residues" evidence="2">
    <location>
        <begin position="5154"/>
        <end position="5171"/>
    </location>
</feature>
<dbReference type="RefSeq" id="XP_022816856.1">
    <property type="nucleotide sequence ID" value="XM_022961088.1"/>
</dbReference>
<feature type="compositionally biased region" description="Basic and acidic residues" evidence="2">
    <location>
        <begin position="5076"/>
        <end position="5095"/>
    </location>
</feature>
<dbReference type="Gene3D" id="3.30.420.10">
    <property type="entry name" value="Ribonuclease H-like superfamily/Ribonuclease H"/>
    <property type="match status" value="1"/>
</dbReference>
<dbReference type="Pfam" id="PF18701">
    <property type="entry name" value="DUF5641"/>
    <property type="match status" value="1"/>
</dbReference>
<keyword evidence="4" id="KW-1185">Reference proteome</keyword>
<reference evidence="5" key="1">
    <citation type="submission" date="2025-08" db="UniProtKB">
        <authorList>
            <consortium name="RefSeq"/>
        </authorList>
    </citation>
    <scope>IDENTIFICATION</scope>
    <source>
        <strain evidence="5">Ishihara</strain>
        <tissue evidence="5">Whole body</tissue>
    </source>
</reference>
<keyword evidence="1" id="KW-0175">Coiled coil</keyword>
<evidence type="ECO:0000313" key="4">
    <source>
        <dbReference type="Proteomes" id="UP000301870"/>
    </source>
</evidence>
<feature type="compositionally biased region" description="Polar residues" evidence="2">
    <location>
        <begin position="7011"/>
        <end position="7021"/>
    </location>
</feature>
<feature type="compositionally biased region" description="Polar residues" evidence="2">
    <location>
        <begin position="1979"/>
        <end position="1989"/>
    </location>
</feature>
<evidence type="ECO:0000256" key="1">
    <source>
        <dbReference type="SAM" id="Coils"/>
    </source>
</evidence>
<dbReference type="OrthoDB" id="6926004at2759"/>
<feature type="compositionally biased region" description="Basic and acidic residues" evidence="2">
    <location>
        <begin position="5127"/>
        <end position="5145"/>
    </location>
</feature>
<dbReference type="GO" id="GO:0003676">
    <property type="term" value="F:nucleic acid binding"/>
    <property type="evidence" value="ECO:0007669"/>
    <property type="project" value="InterPro"/>
</dbReference>
<feature type="compositionally biased region" description="Basic and acidic residues" evidence="2">
    <location>
        <begin position="5056"/>
        <end position="5069"/>
    </location>
</feature>
<protein>
    <submittedName>
        <fullName evidence="5">Uncharacterized protein LOC111349837</fullName>
    </submittedName>
</protein>
<dbReference type="PANTHER" id="PTHR47331">
    <property type="entry name" value="PHD-TYPE DOMAIN-CONTAINING PROTEIN"/>
    <property type="match status" value="1"/>
</dbReference>
<dbReference type="PROSITE" id="PS50994">
    <property type="entry name" value="INTEGRASE"/>
    <property type="match status" value="1"/>
</dbReference>
<dbReference type="GeneID" id="111349837"/>
<feature type="region of interest" description="Disordered" evidence="2">
    <location>
        <begin position="6837"/>
        <end position="7051"/>
    </location>
</feature>
<dbReference type="SUPFAM" id="SSF53098">
    <property type="entry name" value="Ribonuclease H-like"/>
    <property type="match status" value="1"/>
</dbReference>
<proteinExistence type="predicted"/>
<feature type="compositionally biased region" description="Polar residues" evidence="2">
    <location>
        <begin position="6837"/>
        <end position="6859"/>
    </location>
</feature>
<feature type="domain" description="Integrase catalytic" evidence="3">
    <location>
        <begin position="2763"/>
        <end position="2892"/>
    </location>
</feature>
<feature type="region of interest" description="Disordered" evidence="2">
    <location>
        <begin position="6751"/>
        <end position="6819"/>
    </location>
</feature>
<feature type="compositionally biased region" description="Basic residues" evidence="2">
    <location>
        <begin position="5922"/>
        <end position="5934"/>
    </location>
</feature>
<feature type="compositionally biased region" description="Basic and acidic residues" evidence="2">
    <location>
        <begin position="2054"/>
        <end position="2065"/>
    </location>
</feature>
<feature type="region of interest" description="Disordered" evidence="2">
    <location>
        <begin position="5583"/>
        <end position="5602"/>
    </location>
</feature>
<feature type="region of interest" description="Disordered" evidence="2">
    <location>
        <begin position="4304"/>
        <end position="4324"/>
    </location>
</feature>
<gene>
    <name evidence="5" type="primary">LOC111349837</name>
</gene>
<organism evidence="4 5">
    <name type="scientific">Spodoptera litura</name>
    <name type="common">Asian cotton leafworm</name>
    <dbReference type="NCBI Taxonomy" id="69820"/>
    <lineage>
        <taxon>Eukaryota</taxon>
        <taxon>Metazoa</taxon>
        <taxon>Ecdysozoa</taxon>
        <taxon>Arthropoda</taxon>
        <taxon>Hexapoda</taxon>
        <taxon>Insecta</taxon>
        <taxon>Pterygota</taxon>
        <taxon>Neoptera</taxon>
        <taxon>Endopterygota</taxon>
        <taxon>Lepidoptera</taxon>
        <taxon>Glossata</taxon>
        <taxon>Ditrysia</taxon>
        <taxon>Noctuoidea</taxon>
        <taxon>Noctuidae</taxon>
        <taxon>Amphipyrinae</taxon>
        <taxon>Spodoptera</taxon>
    </lineage>
</organism>
<feature type="region of interest" description="Disordered" evidence="2">
    <location>
        <begin position="5055"/>
        <end position="5230"/>
    </location>
</feature>
<feature type="coiled-coil region" evidence="1">
    <location>
        <begin position="2439"/>
        <end position="2466"/>
    </location>
</feature>
<dbReference type="InterPro" id="IPR001584">
    <property type="entry name" value="Integrase_cat-core"/>
</dbReference>
<feature type="compositionally biased region" description="Basic and acidic residues" evidence="2">
    <location>
        <begin position="5173"/>
        <end position="5191"/>
    </location>
</feature>
<feature type="compositionally biased region" description="Low complexity" evidence="2">
    <location>
        <begin position="6965"/>
        <end position="6990"/>
    </location>
</feature>
<feature type="compositionally biased region" description="Polar residues" evidence="2">
    <location>
        <begin position="4304"/>
        <end position="4316"/>
    </location>
</feature>
<feature type="region of interest" description="Disordered" evidence="2">
    <location>
        <begin position="1972"/>
        <end position="2065"/>
    </location>
</feature>
<dbReference type="InterPro" id="IPR040676">
    <property type="entry name" value="DUF5641"/>
</dbReference>
<evidence type="ECO:0000256" key="2">
    <source>
        <dbReference type="SAM" id="MobiDB-lite"/>
    </source>
</evidence>
<dbReference type="GO" id="GO:0015074">
    <property type="term" value="P:DNA integration"/>
    <property type="evidence" value="ECO:0007669"/>
    <property type="project" value="InterPro"/>
</dbReference>
<dbReference type="Proteomes" id="UP000301870">
    <property type="component" value="Chromosome 10"/>
</dbReference>
<accession>A0A9J7DRN0</accession>
<feature type="compositionally biased region" description="Basic and acidic residues" evidence="2">
    <location>
        <begin position="5207"/>
        <end position="5224"/>
    </location>
</feature>
<feature type="compositionally biased region" description="Basic residues" evidence="2">
    <location>
        <begin position="5586"/>
        <end position="5601"/>
    </location>
</feature>
<feature type="region of interest" description="Disordered" evidence="2">
    <location>
        <begin position="5896"/>
        <end position="5938"/>
    </location>
</feature>
<feature type="compositionally biased region" description="Basic and acidic residues" evidence="2">
    <location>
        <begin position="6909"/>
        <end position="6918"/>
    </location>
</feature>
<feature type="compositionally biased region" description="Basic and acidic residues" evidence="2">
    <location>
        <begin position="5102"/>
        <end position="5120"/>
    </location>
</feature>
<dbReference type="PANTHER" id="PTHR47331:SF1">
    <property type="entry name" value="GAG-LIKE PROTEIN"/>
    <property type="match status" value="1"/>
</dbReference>
<feature type="compositionally biased region" description="Polar residues" evidence="2">
    <location>
        <begin position="6995"/>
        <end position="7004"/>
    </location>
</feature>
<sequence>MTDKIQEDINKEIGNIIDDSIIPEKVPESKVLDMKDEVADIVAGLHLDEYMREYVVKDWIKELLTKNVEDIVNSFPTDSKNKAKVNKDIEKVLVHSLYIPITDTIKTNIRRDIINVVDKMGIDDEESSEVKRRLSSALAKGMDKKMAVGKDLDQIKSALQQIIKEGVGNAPIPEYTQDLLGQETEDILNENLIQPITDEMKSNIHDQIDIILEDAKVESEKCMKKLISTIERNLRDIRSKIKGDLEAKKAKEIMLERVRQKIDESSVDKQKKLELKSNLDKITADYLSMPFTGKVRDDFEEDIEKIVKDLAVAGVGEKRSKRISISVDESAEGEIQDRKLTLYIQDLENETQKSILTKLKKAIDAAPIYADKKREAKKNLLNTAKDYFDKPLTEDSLRDLKDDLIDILDELQLSKDTRDKMLQQLSNSVDELMKSLKRRSLDPQENIKVNVLHAIKNTVNYATIPKDKKLELKNQLTEMAVRVFNTTPMEYILDALQDGAGDILDDYPLIRDKKIKLRRDLEDSIEEYLGSCEYYYPNVPTRFICGGIIPDFHVQKEERKLLLMEDINRNKLKKSILQSIEEVIDKCRLPMKKKESLKEKLSKTIDKAVRTSVPKDVEADLKDGIYDVLDGTLMFESDKYKVKDDLTNVVDQKMEDIRRFRADESDTEGQRLQNFFYNLEKALGDALIPISKKNTLKNKLKILSDTGFKPPFSEGAQNIIIEGVDEILDELLSKDARKKNRKELRDILATGKNKQNVQEQIKLKKMKALPTKPSGATQPDEDIKESEPKTLHDFFKLIENEINESHIFRKKKVELGINLHKIANDLLDNSWSEDVKDELKRGISNILDDLLISRARKHRLKSNFETLIDEPSEASSSLETWTDVKELQKYPLEIFFHKLEEIIDENPVPVRKNKILKKKLKDLSSPGFKQPFTRKQRTAVYDILDALPLSRQEKSQFLKELADIFGVVWTKGKESDRSKPPSSYTEKRFENTDDRFEDFFNKFEEVIDENPLPEYKKKVLKRKLKELCTSGFRQQFSRLWRNGVYNILDVLTLSEEEKSGILKELGDILCIDLNTDNESEMATSLQTHAAKPDKKESSKLFLLDERVITKARESIVKNIERRIKETFMPGSKKAILIGRLHKLASNELQKPLSENGQEYVRQDIADIINKLPIDEAEKDELMQMVEENIEILKDLNTDEDYSHKQIQESISSALDYIVNKTLIVEEKKMYLKKKLRKLVDKTFEEVSPDNVHGALIDGVNDIVNEAELAKAKRDKLKGILMEAIDDNIGDLRDDEIDTTEDSRESNIYSVPMRQVNDTKTRTIEISTDLAPFDEYDNFGTKTNKERRYRSKDSMPLQMKLLEVVDDSIADMRGQTIGIEANPIIYRKGTVEKYTHPTEEAQKFKKRGSVLKNCEERFEKWPLLHMELNSETLDEGNTDDDTADLVEDIPLDKTKKHESAKVGNESLVRLHGKQPNREQTQIQSILNALATPIDDSLITKRQKDNLKEKLKIMFTKNYRIPLTDDLRDALKAEINVVLNEMPLTNNRKNKLEYELFHSLDSHLDHQRDMRYPGHWITQQRESNEFKLMNTDNEPKSIEGLFKIIENQIDESPINRRKKSELKNNLQKIAEGYLINSSFGRRKEDVKSGISNILNNLPTNEADILKNYMKKSFDNRPETFSCQGTCKEEKDLKQHQLETFFRKLEQTIEGKQIPATKSNFLKKKLNDVSFLGFEQLLTGQQRNIVYDILDILPISEEEKNRFLKEFADILHVDWNIGKESERAKSIPYTAKQGLRDPRAPTSFEKDIILRAKERVVGDIERKIEETPMAISKKIKLMEKLEKITADNLQGPLSEGMRDYVIKNIGDIIQQLPIEEAEKYELTHKVEINIKIICDKSQIKELRGKENPEERWKSQNSQSKNLDEYKSRYKNYDAEAIAINEIDAFNARFQKLSRDSVPVVKKFVNKQENTKAFAEKYGDYRTNPTPSTSSKPNDMFKSRESIVQIIEHKRSRGKRSRDVVEDNNDNDEDYQAKDKRSSTRTVYTDEPDKSKTRRRSSTRDHDTRKHARENIVHEFENKIKEASISRRKRTELLEKLEKVSDSLKIPFSESHKNRIINDLNDIMEQLPIQETERNELTQTINDNIECLIDPSLKKKELQLLEKTKEDNIHGFEEVTDKALISSKIKIELKKTLKDLINTTFHKPSDSVSSENLKYGIFEVLDTLITSKNKKNILRGELFKVVDENIEKYESELQQLQTGRRSAGQIKESIKKSVEHSAIGDDIKRKIQREISEMLNSELWLRGDSDEEEEDEKSVNGLIASFNLDPEYETELNKAEDELRRVILEGGDVDAAKERLIKKIMDDTGVTREQAIELVDKLHEKANKGNKDNFQTIIDTFNLDPEYEKELKGIEDELTKVILEGGDINAAKERLIKKIMDETGLSREQATLLVNNLEAKAKKENQDFKNLTNTYNLNPEYATELKKAEDELLNVILEGGDLDAEKERLIKKIMAETGLPREQATELVDELLAKANKDAKGKFETLTKTFNLDPKYERELKGIEDELAKVILEGGDVDAAKERLIKKIMDETGLPRDQAAALVDKLHAKVNADNKDNFPPLTKTFNLDPKYESELKGIEDDLKKVILEGGDVDAAKERLIKKIMDETASVDILIGADLFWDILGNEQVSLGPSYPKLRNTQLGWIVSGAINLTNINKQTSCNYSMVDAPKDNSLDTALTKFWELEELPAKRIVSEKDKAFSDLTKDAFIMTLRRFIARRGKPLEVFSDNGRNFVAAAKEVGSFIQQNKEPLFDFASQQGIKFKFTPAYAPHFGGIWEAGVKSAKHHLRRVMGNSHLTFEEISTLFAQVEAILNSRPLCPLSSSPNDLLSLSPGHFIIGRPLTALPPLALADNHDSQRKRYDHLESIRHHFWRRWQKEYISELQQRTKWKSNTAQLHIGDMVLISEDNTPPLCWRLGRVLRLIPGPDGIARVADIQTMKGCVRRSLTRLCPLPNADELQDRLPRDQAAALVDRLHGKASDDVEDIKNLTKTFNLDPKHEAALKEVEDELTKVILEGGDVDAAKERLIKKIMDETGLPRDQAAALVDKLHAKANEDNKERLNGLVQAFNLDPQYKKELQDVEDELAKVILEGGDVDAAKEKLIKKIMDETGLPREQATELVNRLHAKVNAENKERLDGPLQALNLDSKYKKELKDVEDELTKIILEGGDVGAAKERLIKKIMDETGLSREQAAELVDKLHAKANIANQGKFETLTKIFNLDPKYEKELKGIEDELTNVILEGGDVDAAKDKLIKKIMEETGLPREKAAALVDKLHTKANRDVAGIESLTKIFNLDPKHKTALKEVEDELTKVILEGGDVDAAKERLIKKIMDETGLPRDQAAALVDKLHAKANEDNKERLNGLVQAFNLDPKYKKELKHVEDELAKVILEGGDVDAAKEKLIKKIMDETGLPREQAAELVNRLHAKVNADTKDNSMALTKTFNLDPKYETELKGIEDELTKVVLEGGDVDAAKERLIEKIMDETGLSRDQAAALVDKLHTKVNRDVAGIESLTKIFNLDPKHKTALKEVEDELTKVILEGGDVDAAKERLIKKIMDETGLPRDQAAALVDKLHAKANEDNKERLNGLVQAFNLDPKYKKELKHVEDELAKVILEGGDVDAAKEKLIKKIMDETGLPREQAAELVNRLHAKVNADTKDNSMALTKTFNLDPKYETELKGIEDELTKVVLEGGDVDAAKERLIEKIMDETGLSRDQAAALVDKLHTKVNRDVAGIESLTKIFNLDPKHKTALKEVEDELTKVILEGGDVDAAKERLIKKIMDETGLPRDQAAALVDKLHAKANEDNKERLNGLVQAFNLDPKYKKELKHVEDELAKVILEGGDVDAAKEKLIKKIMDETGLPREQAAELVNRLHAKVNADTKDNSMALTKTFNLDPKYETELKGIEDELTKVVLEGGDVDAAKERLIEKIMDETGLSRDQAAALVDKLHTKANRDVAGIESLTKIFNLDPKHKTALKEVEDELTKVILEGGDVDAAKERLIKKIMDETGLPRDQAAALVDKLHAKANEDNKERLNGLVQAFNLDPKYKKELKHVEDELAKVILEGGDVDAAKERLIKKIMDETGLPREQAAELVNRLHAKVNADNKDKYTALTKTFNLDPKYEKALKDFEDELTKVVLEGGDVDAAKERLIQKIMDETGLSRDQAAALVDKLHANAKIRNKEQIQHIRRRRDEPPLKRRKVAAVPIDRIKHQIKTEISGVLSLHNVETNNKELLVEDIVYALQELVETAEDANGARSSCSECMQQSGRPPSRAEEMSSKLNVKDRSVNKSNAKASLCISGKGIKLLERITKPKIKQDEIQYTNYILDIVRNWLNVVLITDLTTEQKNNVITQLTQDIVDRKKYHQISRKAITPTYAEDLEYLKLQTFRRLNKLMSMYALKQVIKQTEQMLASIDEIKVPIMTLPIGSSVVLASETQEKRRKDSKTPKIFKSVLPQIDVNKSLKEEISDIFTKQEIDPDKVKHVEDDVAGELQSIVVKTGDVESAKQNIIDKIMPEANLTRERASDVADKLINRAKEMSIIAKATDSDLYNKIMKSSTSGRKRRLTELLPDEFINSPEQLHPKQRLYSIGGVHHNINDENVLDEVLKKEYIKRRFKDLTSKLLIEAIDDSSISTPHKINMKQNILKNVDENIDKFPLESEQDRIVLRENILKDSIQLIEGTTMSADSKIDLTNKLREALALNFEKNYNEIGETLSRKPSPKVVKANKIQSAIDEQTKELKSKGRTLPRIDVDKSLKEEVSDVFHKYNVDPSEVKGIEGSIIDELENVTVKGTNHEDARKNIIDKIILKTNLPEHRACALADELIGRAREISIVAKATDSDTYNKFIESSNFGTRRRLTELSDREFLDSPEKLKVNDKNVIYSIDGVPCEADDDTALDKVLKKKLLKNKFIESLSKLVNDTIDDSFISDSEKKYLKSNIVGKLKEDLKKAPIDSKTDRDEVKDQILKDCSDIVYETTIPINEKQEIIFSLTDALTNNFEALYKTLNPSDSNEKVIKNDNDRYNRPSRGAKPIDNRRRSSDMKLNEDKRPYSFMGTSDDKSEHRSSSAGRTKKDSSSSAKRISYDRRPSTEKVASEEKRQASPMRISIDRSSSAKNISENRTSSPRRISYDRRPSTEKKGNEDKRQASPVRKSVDRSSSARRPSDEKRTSTATKVREDEGTSAMLISDERSPLIDMEANENRKLLGIPKFTNPKNDPKAVEEGTIIEAKLGELDDEITLREETNDVNEETDTETNELENIEDNAVNELESAIVKGDEVDTETRNFKDTIATETKLPKPLDDAQHDIDNKDAIEMVLNNQIEKNQFKETLSKDIDDAMRQVSLTDEDQNNLKASINNKIDEIIDKAPFSDENDRDTIKEEILKDGNHIINDTSLTEAKKCELKILLRNALLPNAELSFEMLINESNMLLQPDAASTPHRVSLATPVLKGPEDQEYMDKLTDCVTEWFETVPIEIEPENKLIFTDELVIDLVDRQKYRKLSHDTFTNKNEKDNLKYQVFKRLSKVVDAGSLPLVMERIDKKADKKRRRNSPCRPKRRIPTGLPIEKIKEPLREEISDILVKHKVRPSNANKLIEDIFYRLEDLAANGGDPFVATTSCSKSLLLRSYVSRPQARKISNKLVNKAREISLILKAKDSKEKIKSNSFDSPKHKFTNVTQEIYIAPEAIKINKNKKPASTDMNFISKADEMDNISVKMDVINIPKDKTLSVLKNQIKNALYRNIKQILNEAALPSCLGYELRDNLSNVVEKDLDKSVLKEKKDISNLKQVILQDIYEVIDDAPINTNDSEMFKSKLTEAVDKNINEVILTDTSIQKERLSRNLDDVISQLPVSGTEKHDLKNTSTTIYSESKQKLKKNQVTPRQKRNTKSRKKFAPKANSTFKNGDHLEIIEETQATSDTAQKTTENLEKDYTEEVIEIVKAWLEKIPLDIEVSTKETFINELIDDIMDRKNYVTHAPVKPSFAEDLEYLKVQVLKRTTDFLTPDSQKIVLGSCKALLNKINEMHVPGVIGPRGAVPQGQLQSGSMEDGGAGLPSTKALKAFQDSLIREMDSFLGPLDMPDETKDKLKRTLLKELDRLLKNKTDPDIIMQNLIAIIKRLTNLSDNEAIELARRLMNKTKEKGFLPRVCCTPKRLSFGRDAVCVQRKAFRDAILREVGDGFFGCQLSEEKKKYLEDLLIEDYAKEYGITLTECCPTDDIRDENDITTIVNDWISTIPVTMSSDEDYKRFVHQKNELIPKIKEALPASDYGRIREDAKTFLLKIPLHPDYKENEEQQDKKVEDLIDKFLCLPPKAKGHRYGMSFSGLTEYIDSWIDNLHISDDTRDEEAIKDMKKGMTYSLVHKLGEMNIDPEIFNDDSLYEEVLKDELQNMLGDVTITDANIKALKDDLIDKVKSAQQRAHDEIIGQNYKNKLRHAMTNILPPACAMSREEHAAMELLKDQLADAFIDLNYSGDDENLRARLKRKITSEIHMFCNDYLSSHPASPLSNKQLNLELFNALTSVPLPSGDSIRYEVEQARIREVIIEWIKELPLQYQNPSELLARNRLIYVLSKKLFDIETAVEDSPDEPMRKEIIKFLHKMPFKSENDNNHFANNLIDKLNSSKESRRFDDGSDEIDAYGNICDSSCPRGGAASNYRRTAMTQERICSRRSSYPPCTLSAEDKAHLDRIRRRSCVTPNCVKALLKNDKCSAAVGPQPMDAQSQTELRPQGFDKDKQSSICTGTNEKMTRPCPGMSSSPRRSPCGLRRHTVSGTRLQRDAQEEVLPQITVKKYYWDSNEKSNFQDSGSQQARAPYSSSFSPSRPGTCHPSDFPCQRPASYQRPSTPPYHRKQTETVPCQAGTPPYKKSSQSPYHRDCYKHDYQQQSTSPHRVPCNYDHSITQGPDTKPTKPVGRFYHWSPQRSFQERISQSSQRSTPRSRSPQQSPCMSRSQSPYGMNHESTPLSCSNRVKRNGLQEQIPCTNSRPSRKERVTELGSLDDIQHPRAKKNNSSFDWSYGQHPEDDSFWGTPCMRRVILDEGIDEPLMMEREEREERVTCKCKERVYPKAMRTGCMHSSRDQDGRNGNRCSKCCGVHCPYPSFLYFRE</sequence>
<dbReference type="InterPro" id="IPR012337">
    <property type="entry name" value="RNaseH-like_sf"/>
</dbReference>
<name>A0A9J7DRN0_SPOLT</name>
<evidence type="ECO:0000259" key="3">
    <source>
        <dbReference type="PROSITE" id="PS50994"/>
    </source>
</evidence>
<dbReference type="InterPro" id="IPR036397">
    <property type="entry name" value="RNaseH_sf"/>
</dbReference>
<evidence type="ECO:0000313" key="5">
    <source>
        <dbReference type="RefSeq" id="XP_022816856.1"/>
    </source>
</evidence>
<dbReference type="KEGG" id="sliu:111349837"/>